<feature type="compositionally biased region" description="Basic and acidic residues" evidence="1">
    <location>
        <begin position="29"/>
        <end position="45"/>
    </location>
</feature>
<accession>A0A2P6VI71</accession>
<reference evidence="2 3" key="1">
    <citation type="journal article" date="2018" name="Plant J.">
        <title>Genome sequences of Chlorella sorokiniana UTEX 1602 and Micractinium conductrix SAG 241.80: implications to maltose excretion by a green alga.</title>
        <authorList>
            <person name="Arriola M.B."/>
            <person name="Velmurugan N."/>
            <person name="Zhang Y."/>
            <person name="Plunkett M.H."/>
            <person name="Hondzo H."/>
            <person name="Barney B.M."/>
        </authorList>
    </citation>
    <scope>NUCLEOTIDE SEQUENCE [LARGE SCALE GENOMIC DNA]</scope>
    <source>
        <strain evidence="2 3">SAG 241.80</strain>
    </source>
</reference>
<dbReference type="AlphaFoldDB" id="A0A2P6VI71"/>
<keyword evidence="3" id="KW-1185">Reference proteome</keyword>
<evidence type="ECO:0000313" key="2">
    <source>
        <dbReference type="EMBL" id="PSC73757.1"/>
    </source>
</evidence>
<evidence type="ECO:0000313" key="3">
    <source>
        <dbReference type="Proteomes" id="UP000239649"/>
    </source>
</evidence>
<organism evidence="2 3">
    <name type="scientific">Micractinium conductrix</name>
    <dbReference type="NCBI Taxonomy" id="554055"/>
    <lineage>
        <taxon>Eukaryota</taxon>
        <taxon>Viridiplantae</taxon>
        <taxon>Chlorophyta</taxon>
        <taxon>core chlorophytes</taxon>
        <taxon>Trebouxiophyceae</taxon>
        <taxon>Chlorellales</taxon>
        <taxon>Chlorellaceae</taxon>
        <taxon>Chlorella clade</taxon>
        <taxon>Micractinium</taxon>
    </lineage>
</organism>
<feature type="region of interest" description="Disordered" evidence="1">
    <location>
        <begin position="1"/>
        <end position="100"/>
    </location>
</feature>
<proteinExistence type="predicted"/>
<dbReference type="EMBL" id="LHPF02000006">
    <property type="protein sequence ID" value="PSC73757.1"/>
    <property type="molecule type" value="Genomic_DNA"/>
</dbReference>
<evidence type="ECO:0000256" key="1">
    <source>
        <dbReference type="SAM" id="MobiDB-lite"/>
    </source>
</evidence>
<keyword evidence="2" id="KW-0675">Receptor</keyword>
<comment type="caution">
    <text evidence="2">The sequence shown here is derived from an EMBL/GenBank/DDBJ whole genome shotgun (WGS) entry which is preliminary data.</text>
</comment>
<dbReference type="Proteomes" id="UP000239649">
    <property type="component" value="Unassembled WGS sequence"/>
</dbReference>
<feature type="compositionally biased region" description="Low complexity" evidence="1">
    <location>
        <begin position="9"/>
        <end position="18"/>
    </location>
</feature>
<gene>
    <name evidence="2" type="ORF">C2E20_3023</name>
</gene>
<feature type="region of interest" description="Disordered" evidence="1">
    <location>
        <begin position="159"/>
        <end position="194"/>
    </location>
</feature>
<feature type="compositionally biased region" description="Basic and acidic residues" evidence="1">
    <location>
        <begin position="60"/>
        <end position="83"/>
    </location>
</feature>
<name>A0A2P6VI71_9CHLO</name>
<sequence length="194" mass="20286">MTQEPPSNPGAAPEAAEAALREEEGDALPPHDPDRDLGHASVPRDAHHHHQTSASQHANHSGEHHGALERMREAATHAVEGVKMRLHLGAGGEPTAEQRTGEHLHMAKAAEGRNQAEDNPIDHALHDALKLERGEKPEVSAFPETLDDAVAVAQMKDLPSDPQSAVAAAAASAEGGGADAQPSPFGAPPARSRL</sequence>
<protein>
    <submittedName>
        <fullName evidence="2">Histamine H2 receptor isoform X2 isoform B</fullName>
    </submittedName>
</protein>
<dbReference type="OrthoDB" id="10495309at2759"/>